<feature type="non-terminal residue" evidence="1">
    <location>
        <position position="247"/>
    </location>
</feature>
<gene>
    <name evidence="1" type="ORF">AYI70_g4723</name>
</gene>
<organism evidence="1 2">
    <name type="scientific">Smittium culicis</name>
    <dbReference type="NCBI Taxonomy" id="133412"/>
    <lineage>
        <taxon>Eukaryota</taxon>
        <taxon>Fungi</taxon>
        <taxon>Fungi incertae sedis</taxon>
        <taxon>Zoopagomycota</taxon>
        <taxon>Kickxellomycotina</taxon>
        <taxon>Harpellomycetes</taxon>
        <taxon>Harpellales</taxon>
        <taxon>Legeriomycetaceae</taxon>
        <taxon>Smittium</taxon>
    </lineage>
</organism>
<name>A0A1R1XXP8_9FUNG</name>
<keyword evidence="2" id="KW-1185">Reference proteome</keyword>
<comment type="caution">
    <text evidence="1">The sequence shown here is derived from an EMBL/GenBank/DDBJ whole genome shotgun (WGS) entry which is preliminary data.</text>
</comment>
<accession>A0A1R1XXP8</accession>
<protein>
    <submittedName>
        <fullName evidence="1">Uncharacterized protein</fullName>
    </submittedName>
</protein>
<sequence length="247" mass="26582">MHFPNVLKAQLQVRIYRLKVNPVAFFADFPVHRPPVDDRPHIRPSQEAVCSVYSLPDLVLVVIDCPRYIPLAIHNIAQVGVLVGGVDFLALQGHISSQLPAYSHNPALGGIHSHFPSVRPFGYGIQCGFSPGMREKLKSIGEAGHPCRAPHRYSVGLETSFPTLTAIFGASYMPLIILRSFPPMPTDRSLCSRAIWGARSEDVGDGSVITSFHTSDGTPSAPGALLFGVSASAPVISDHSMVLSHSG</sequence>
<proteinExistence type="predicted"/>
<dbReference type="AlphaFoldDB" id="A0A1R1XXP8"/>
<reference evidence="1 2" key="1">
    <citation type="submission" date="2017-01" db="EMBL/GenBank/DDBJ databases">
        <authorList>
            <person name="Mah S.A."/>
            <person name="Swanson W.J."/>
            <person name="Moy G.W."/>
            <person name="Vacquier V.D."/>
        </authorList>
    </citation>
    <scope>NUCLEOTIDE SEQUENCE [LARGE SCALE GENOMIC DNA]</scope>
    <source>
        <strain evidence="1 2">GSMNP</strain>
    </source>
</reference>
<dbReference type="EMBL" id="LSSN01001480">
    <property type="protein sequence ID" value="OMJ19461.1"/>
    <property type="molecule type" value="Genomic_DNA"/>
</dbReference>
<evidence type="ECO:0000313" key="2">
    <source>
        <dbReference type="Proteomes" id="UP000187283"/>
    </source>
</evidence>
<evidence type="ECO:0000313" key="1">
    <source>
        <dbReference type="EMBL" id="OMJ19461.1"/>
    </source>
</evidence>
<dbReference type="Proteomes" id="UP000187283">
    <property type="component" value="Unassembled WGS sequence"/>
</dbReference>